<name>A0AAJ1IFH6_9SPIO</name>
<evidence type="ECO:0000313" key="10">
    <source>
        <dbReference type="EMBL" id="MDC7227007.1"/>
    </source>
</evidence>
<evidence type="ECO:0000259" key="9">
    <source>
        <dbReference type="SMART" id="SM00387"/>
    </source>
</evidence>
<dbReference type="InterPro" id="IPR003594">
    <property type="entry name" value="HATPase_dom"/>
</dbReference>
<dbReference type="InterPro" id="IPR011495">
    <property type="entry name" value="Sig_transdc_His_kin_sub2_dim/P"/>
</dbReference>
<accession>A0AAJ1IFH6</accession>
<keyword evidence="3" id="KW-0597">Phosphoprotein</keyword>
<evidence type="ECO:0000256" key="5">
    <source>
        <dbReference type="ARBA" id="ARBA00022741"/>
    </source>
</evidence>
<keyword evidence="4" id="KW-0808">Transferase</keyword>
<dbReference type="EMBL" id="JAQQAL010000022">
    <property type="protein sequence ID" value="MDC7227007.1"/>
    <property type="molecule type" value="Genomic_DNA"/>
</dbReference>
<organism evidence="10 11">
    <name type="scientific">Candidatus Thalassospirochaeta sargassi</name>
    <dbReference type="NCBI Taxonomy" id="3119039"/>
    <lineage>
        <taxon>Bacteria</taxon>
        <taxon>Pseudomonadati</taxon>
        <taxon>Spirochaetota</taxon>
        <taxon>Spirochaetia</taxon>
        <taxon>Spirochaetales</taxon>
        <taxon>Spirochaetaceae</taxon>
        <taxon>Candidatus Thalassospirochaeta</taxon>
    </lineage>
</organism>
<evidence type="ECO:0000256" key="1">
    <source>
        <dbReference type="ARBA" id="ARBA00000085"/>
    </source>
</evidence>
<dbReference type="InterPro" id="IPR036890">
    <property type="entry name" value="HATPase_C_sf"/>
</dbReference>
<dbReference type="GO" id="GO:0005524">
    <property type="term" value="F:ATP binding"/>
    <property type="evidence" value="ECO:0007669"/>
    <property type="project" value="UniProtKB-KW"/>
</dbReference>
<dbReference type="GO" id="GO:0004673">
    <property type="term" value="F:protein histidine kinase activity"/>
    <property type="evidence" value="ECO:0007669"/>
    <property type="project" value="UniProtKB-EC"/>
</dbReference>
<sequence length="421" mass="48401">MRLRKLHLIKSLIYPNISSNSSLEYDKVKGLLLFLLLYTIICTIGIFHSPPGITEVLTIGSPIFFISYLIAKLRNFKIGGLMSIFGTLLVCYLVVFKYDVTGKNSMTALVWITVTIFIASLFLKLKQVIIYTILQITFASLLFIFSTNITKDIFISWFIINIFFIITNLFTRFILDKRQQELENNNAILEKKVFNRNKILKKALDEKDVLLKELYHRTKNNMQIISSLTNIQIMNSENTEVKSVLKKSISRLDAMSIVHKKLYAANDLRFISLKDYIYDLTKEIYSSYVLNSDRVLVTLDVVDIKIPFEISIPIGLIMNEIILNAIEHSDYGQEIIHIRIECSYQNDEKIYISIIDNGKGGEDTISLDKSKTLGLPLVKNIVKYQLRGDVIFFSKSNGFEVSIKIPFTNETIDEVKVKTYT</sequence>
<dbReference type="Pfam" id="PF02518">
    <property type="entry name" value="HATPase_c"/>
    <property type="match status" value="1"/>
</dbReference>
<evidence type="ECO:0000256" key="7">
    <source>
        <dbReference type="ARBA" id="ARBA00022840"/>
    </source>
</evidence>
<evidence type="ECO:0000256" key="2">
    <source>
        <dbReference type="ARBA" id="ARBA00012438"/>
    </source>
</evidence>
<gene>
    <name evidence="10" type="ORF">PQJ61_09610</name>
</gene>
<protein>
    <recommendedName>
        <fullName evidence="2">histidine kinase</fullName>
        <ecNumber evidence="2">2.7.13.3</ecNumber>
    </recommendedName>
</protein>
<comment type="caution">
    <text evidence="10">The sequence shown here is derived from an EMBL/GenBank/DDBJ whole genome shotgun (WGS) entry which is preliminary data.</text>
</comment>
<comment type="catalytic activity">
    <reaction evidence="1">
        <text>ATP + protein L-histidine = ADP + protein N-phospho-L-histidine.</text>
        <dbReference type="EC" id="2.7.13.3"/>
    </reaction>
</comment>
<feature type="transmembrane region" description="Helical" evidence="8">
    <location>
        <begin position="128"/>
        <end position="147"/>
    </location>
</feature>
<dbReference type="Gene3D" id="3.30.565.10">
    <property type="entry name" value="Histidine kinase-like ATPase, C-terminal domain"/>
    <property type="match status" value="1"/>
</dbReference>
<dbReference type="Gene3D" id="3.30.450.20">
    <property type="entry name" value="PAS domain"/>
    <property type="match status" value="1"/>
</dbReference>
<feature type="transmembrane region" description="Helical" evidence="8">
    <location>
        <begin position="53"/>
        <end position="71"/>
    </location>
</feature>
<feature type="transmembrane region" description="Helical" evidence="8">
    <location>
        <begin position="30"/>
        <end position="47"/>
    </location>
</feature>
<dbReference type="PANTHER" id="PTHR41523:SF8">
    <property type="entry name" value="ETHYLENE RESPONSE SENSOR PROTEIN"/>
    <property type="match status" value="1"/>
</dbReference>
<keyword evidence="6 10" id="KW-0418">Kinase</keyword>
<dbReference type="Pfam" id="PF07568">
    <property type="entry name" value="HisKA_2"/>
    <property type="match status" value="1"/>
</dbReference>
<keyword evidence="5" id="KW-0547">Nucleotide-binding</keyword>
<evidence type="ECO:0000256" key="3">
    <source>
        <dbReference type="ARBA" id="ARBA00022553"/>
    </source>
</evidence>
<dbReference type="SMART" id="SM00387">
    <property type="entry name" value="HATPase_c"/>
    <property type="match status" value="1"/>
</dbReference>
<keyword evidence="8" id="KW-0812">Transmembrane</keyword>
<feature type="transmembrane region" description="Helical" evidence="8">
    <location>
        <begin position="104"/>
        <end position="123"/>
    </location>
</feature>
<dbReference type="SUPFAM" id="SSF55874">
    <property type="entry name" value="ATPase domain of HSP90 chaperone/DNA topoisomerase II/histidine kinase"/>
    <property type="match status" value="1"/>
</dbReference>
<feature type="transmembrane region" description="Helical" evidence="8">
    <location>
        <begin position="78"/>
        <end position="98"/>
    </location>
</feature>
<dbReference type="EC" id="2.7.13.3" evidence="2"/>
<evidence type="ECO:0000256" key="6">
    <source>
        <dbReference type="ARBA" id="ARBA00022777"/>
    </source>
</evidence>
<keyword evidence="8" id="KW-1133">Transmembrane helix</keyword>
<evidence type="ECO:0000256" key="4">
    <source>
        <dbReference type="ARBA" id="ARBA00022679"/>
    </source>
</evidence>
<proteinExistence type="predicted"/>
<evidence type="ECO:0000256" key="8">
    <source>
        <dbReference type="SAM" id="Phobius"/>
    </source>
</evidence>
<feature type="transmembrane region" description="Helical" evidence="8">
    <location>
        <begin position="153"/>
        <end position="175"/>
    </location>
</feature>
<dbReference type="Proteomes" id="UP001221217">
    <property type="component" value="Unassembled WGS sequence"/>
</dbReference>
<dbReference type="AlphaFoldDB" id="A0AAJ1IFH6"/>
<reference evidence="10 11" key="1">
    <citation type="submission" date="2022-12" db="EMBL/GenBank/DDBJ databases">
        <title>Metagenome assembled genome from gulf of manar.</title>
        <authorList>
            <person name="Kohli P."/>
            <person name="Pk S."/>
            <person name="Venkata Ramana C."/>
            <person name="Sasikala C."/>
        </authorList>
    </citation>
    <scope>NUCLEOTIDE SEQUENCE [LARGE SCALE GENOMIC DNA]</scope>
    <source>
        <strain evidence="10">JB008</strain>
    </source>
</reference>
<evidence type="ECO:0000313" key="11">
    <source>
        <dbReference type="Proteomes" id="UP001221217"/>
    </source>
</evidence>
<keyword evidence="7" id="KW-0067">ATP-binding</keyword>
<feature type="domain" description="Histidine kinase/HSP90-like ATPase" evidence="9">
    <location>
        <begin position="309"/>
        <end position="409"/>
    </location>
</feature>
<dbReference type="PANTHER" id="PTHR41523">
    <property type="entry name" value="TWO-COMPONENT SYSTEM SENSOR PROTEIN"/>
    <property type="match status" value="1"/>
</dbReference>
<keyword evidence="8" id="KW-0472">Membrane</keyword>